<dbReference type="Gene3D" id="1.10.10.10">
    <property type="entry name" value="Winged helix-like DNA-binding domain superfamily/Winged helix DNA-binding domain"/>
    <property type="match status" value="1"/>
</dbReference>
<dbReference type="EMBL" id="JBHSOW010000127">
    <property type="protein sequence ID" value="MFC5653467.1"/>
    <property type="molecule type" value="Genomic_DNA"/>
</dbReference>
<evidence type="ECO:0000313" key="7">
    <source>
        <dbReference type="Proteomes" id="UP001596047"/>
    </source>
</evidence>
<evidence type="ECO:0000256" key="2">
    <source>
        <dbReference type="ARBA" id="ARBA00023015"/>
    </source>
</evidence>
<dbReference type="SUPFAM" id="SSF53850">
    <property type="entry name" value="Periplasmic binding protein-like II"/>
    <property type="match status" value="1"/>
</dbReference>
<keyword evidence="4" id="KW-0804">Transcription</keyword>
<protein>
    <submittedName>
        <fullName evidence="6">LysR family transcriptional regulator</fullName>
    </submittedName>
</protein>
<comment type="similarity">
    <text evidence="1">Belongs to the LysR transcriptional regulatory family.</text>
</comment>
<dbReference type="Pfam" id="PF03466">
    <property type="entry name" value="LysR_substrate"/>
    <property type="match status" value="1"/>
</dbReference>
<evidence type="ECO:0000256" key="4">
    <source>
        <dbReference type="ARBA" id="ARBA00023163"/>
    </source>
</evidence>
<gene>
    <name evidence="6" type="ORF">ACFPYJ_30990</name>
</gene>
<dbReference type="SUPFAM" id="SSF46785">
    <property type="entry name" value="Winged helix' DNA-binding domain"/>
    <property type="match status" value="1"/>
</dbReference>
<dbReference type="PANTHER" id="PTHR30126">
    <property type="entry name" value="HTH-TYPE TRANSCRIPTIONAL REGULATOR"/>
    <property type="match status" value="1"/>
</dbReference>
<dbReference type="InterPro" id="IPR036388">
    <property type="entry name" value="WH-like_DNA-bd_sf"/>
</dbReference>
<evidence type="ECO:0000256" key="3">
    <source>
        <dbReference type="ARBA" id="ARBA00023125"/>
    </source>
</evidence>
<keyword evidence="3" id="KW-0238">DNA-binding</keyword>
<dbReference type="PRINTS" id="PR00039">
    <property type="entry name" value="HTHLYSR"/>
</dbReference>
<evidence type="ECO:0000259" key="5">
    <source>
        <dbReference type="PROSITE" id="PS50931"/>
    </source>
</evidence>
<dbReference type="InterPro" id="IPR036390">
    <property type="entry name" value="WH_DNA-bd_sf"/>
</dbReference>
<dbReference type="PANTHER" id="PTHR30126:SF64">
    <property type="entry name" value="HTH-TYPE TRANSCRIPTIONAL REGULATOR CITR"/>
    <property type="match status" value="1"/>
</dbReference>
<sequence>MAENLDWYRVFYYTAVTGSLSTAAEALFITQPAVTHTLKQLESKLGGQLFFRTSKGVKLTAEGEALFPYIEQAYHFIENGERKIADMHQLLGGDIKIGAGDTLSRHYLLPYLAAFHDKYPAIKIQVTNRTTLETLALLKQGRIDLGIVNLPVTDPDIEVQETLVIEDCFIAGPEFKHLSERPVSWGELMEYPIILLEKGSVTRAYIDGVAKKQGVRINPEIELGSIDLLVEFTRTGLGIACVIKNFIKAELLHHDLYEIELEQPIPSRRVGIAKLKKLPLTAAAHAFIASMLTELEPD</sequence>
<dbReference type="Pfam" id="PF00126">
    <property type="entry name" value="HTH_1"/>
    <property type="match status" value="1"/>
</dbReference>
<organism evidence="6 7">
    <name type="scientific">Paenibacillus solisilvae</name>
    <dbReference type="NCBI Taxonomy" id="2486751"/>
    <lineage>
        <taxon>Bacteria</taxon>
        <taxon>Bacillati</taxon>
        <taxon>Bacillota</taxon>
        <taxon>Bacilli</taxon>
        <taxon>Bacillales</taxon>
        <taxon>Paenibacillaceae</taxon>
        <taxon>Paenibacillus</taxon>
    </lineage>
</organism>
<keyword evidence="7" id="KW-1185">Reference proteome</keyword>
<dbReference type="InterPro" id="IPR005119">
    <property type="entry name" value="LysR_subst-bd"/>
</dbReference>
<comment type="caution">
    <text evidence="6">The sequence shown here is derived from an EMBL/GenBank/DDBJ whole genome shotgun (WGS) entry which is preliminary data.</text>
</comment>
<dbReference type="InterPro" id="IPR000847">
    <property type="entry name" value="LysR_HTH_N"/>
</dbReference>
<dbReference type="PROSITE" id="PS50931">
    <property type="entry name" value="HTH_LYSR"/>
    <property type="match status" value="1"/>
</dbReference>
<proteinExistence type="inferred from homology"/>
<dbReference type="Proteomes" id="UP001596047">
    <property type="component" value="Unassembled WGS sequence"/>
</dbReference>
<accession>A0ABW0W5T9</accession>
<dbReference type="RefSeq" id="WP_379192123.1">
    <property type="nucleotide sequence ID" value="NZ_JBHSOW010000127.1"/>
</dbReference>
<evidence type="ECO:0000313" key="6">
    <source>
        <dbReference type="EMBL" id="MFC5653467.1"/>
    </source>
</evidence>
<dbReference type="CDD" id="cd05466">
    <property type="entry name" value="PBP2_LTTR_substrate"/>
    <property type="match status" value="1"/>
</dbReference>
<dbReference type="Gene3D" id="3.40.190.290">
    <property type="match status" value="1"/>
</dbReference>
<keyword evidence="2" id="KW-0805">Transcription regulation</keyword>
<reference evidence="7" key="1">
    <citation type="journal article" date="2019" name="Int. J. Syst. Evol. Microbiol.">
        <title>The Global Catalogue of Microorganisms (GCM) 10K type strain sequencing project: providing services to taxonomists for standard genome sequencing and annotation.</title>
        <authorList>
            <consortium name="The Broad Institute Genomics Platform"/>
            <consortium name="The Broad Institute Genome Sequencing Center for Infectious Disease"/>
            <person name="Wu L."/>
            <person name="Ma J."/>
        </authorList>
    </citation>
    <scope>NUCLEOTIDE SEQUENCE [LARGE SCALE GENOMIC DNA]</scope>
    <source>
        <strain evidence="7">CGMCC 1.3240</strain>
    </source>
</reference>
<feature type="domain" description="HTH lysR-type" evidence="5">
    <location>
        <begin position="1"/>
        <end position="60"/>
    </location>
</feature>
<name>A0ABW0W5T9_9BACL</name>
<evidence type="ECO:0000256" key="1">
    <source>
        <dbReference type="ARBA" id="ARBA00009437"/>
    </source>
</evidence>